<comment type="catalytic activity">
    <reaction evidence="2">
        <text>beta-D-GlcNAc-(1-&gt;4)-Mur2Ac(oyl-L-Ala-gamma-D-Glu-L-Lys-D-Ala-D-Ala)-di-trans,octa-cis-undecaprenyl diphosphate + ATP = beta-D-GlcNAc-(1-&gt;4)-Mur2Ac(oyl-L-Ala-gamma-D-O-P-Glu-L-Lys-D-Ala-D-Ala)-di-trans,octa-cis-undecaprenyl diphosphate + ADP</text>
        <dbReference type="Rhea" id="RHEA:59488"/>
        <dbReference type="ChEBI" id="CHEBI:30616"/>
        <dbReference type="ChEBI" id="CHEBI:60033"/>
        <dbReference type="ChEBI" id="CHEBI:143132"/>
        <dbReference type="ChEBI" id="CHEBI:456216"/>
    </reaction>
</comment>
<comment type="subunit">
    <text evidence="2">Forms a heterodimer with GatD.</text>
</comment>
<dbReference type="InterPro" id="IPR043703">
    <property type="entry name" value="Lipid_II_synth_MurT"/>
</dbReference>
<keyword evidence="2" id="KW-0862">Zinc</keyword>
<dbReference type="EMBL" id="CP071182">
    <property type="protein sequence ID" value="QSO49144.1"/>
    <property type="molecule type" value="Genomic_DNA"/>
</dbReference>
<keyword evidence="2" id="KW-0479">Metal-binding</keyword>
<dbReference type="KEGG" id="afx:JZ786_09585"/>
<dbReference type="SUPFAM" id="SSF53623">
    <property type="entry name" value="MurD-like peptide ligases, catalytic domain"/>
    <property type="match status" value="1"/>
</dbReference>
<dbReference type="PANTHER" id="PTHR23135">
    <property type="entry name" value="MUR LIGASE FAMILY MEMBER"/>
    <property type="match status" value="1"/>
</dbReference>
<feature type="binding site" evidence="2">
    <location>
        <position position="270"/>
    </location>
    <ligand>
        <name>Zn(2+)</name>
        <dbReference type="ChEBI" id="CHEBI:29105"/>
    </ligand>
</feature>
<dbReference type="Gene3D" id="3.40.1190.10">
    <property type="entry name" value="Mur-like, catalytic domain"/>
    <property type="match status" value="1"/>
</dbReference>
<evidence type="ECO:0000259" key="4">
    <source>
        <dbReference type="Pfam" id="PF08353"/>
    </source>
</evidence>
<keyword evidence="6" id="KW-1185">Reference proteome</keyword>
<dbReference type="GO" id="GO:0005524">
    <property type="term" value="F:ATP binding"/>
    <property type="evidence" value="ECO:0007669"/>
    <property type="project" value="UniProtKB-UniRule"/>
</dbReference>
<comment type="similarity">
    <text evidence="2">Belongs to the MurCDEF family. MurT subfamily.</text>
</comment>
<keyword evidence="2" id="KW-0547">Nucleotide-binding</keyword>
<dbReference type="InterPro" id="IPR036565">
    <property type="entry name" value="Mur-like_cat_sf"/>
</dbReference>
<dbReference type="GO" id="GO:0140282">
    <property type="term" value="F:carbon-nitrogen ligase activity on lipid II"/>
    <property type="evidence" value="ECO:0007669"/>
    <property type="project" value="UniProtKB-UniRule"/>
</dbReference>
<protein>
    <recommendedName>
        <fullName evidence="2">Lipid II isoglutaminyl synthase (glutamine-hydrolyzing) subunit MurT</fullName>
        <ecNumber evidence="2">6.3.5.13</ecNumber>
    </recommendedName>
</protein>
<feature type="active site" evidence="2">
    <location>
        <position position="393"/>
    </location>
</feature>
<comment type="catalytic activity">
    <reaction evidence="2">
        <text>beta-D-GlcNAc-(1-&gt;4)-Mur2Ac(oyl-L-Ala-gamma-D-O-P-Glu-L-Lys-D-Ala-D-Ala)-di-trans,octa-cis-undecaprenyl diphosphate + NH4(+) = beta-D-GlcNAc-(1-&gt;4)-Mur2Ac(oyl-L-Ala-D-isoglutaminyl-L-Lys-D-Ala-D-Ala)-di-trans,octa-cis-undecaprenyl diphosphate + phosphate + H(+)</text>
        <dbReference type="Rhea" id="RHEA:57932"/>
        <dbReference type="ChEBI" id="CHEBI:15378"/>
        <dbReference type="ChEBI" id="CHEBI:28938"/>
        <dbReference type="ChEBI" id="CHEBI:43474"/>
        <dbReference type="ChEBI" id="CHEBI:62233"/>
        <dbReference type="ChEBI" id="CHEBI:143132"/>
    </reaction>
</comment>
<dbReference type="GO" id="GO:0071555">
    <property type="term" value="P:cell wall organization"/>
    <property type="evidence" value="ECO:0007669"/>
    <property type="project" value="UniProtKB-KW"/>
</dbReference>
<name>A0A9X7Z7J0_9BACL</name>
<proteinExistence type="inferred from homology"/>
<dbReference type="AlphaFoldDB" id="A0A9X7Z7J0"/>
<dbReference type="EC" id="6.3.5.13" evidence="2"/>
<dbReference type="Pfam" id="PF08353">
    <property type="entry name" value="MurT_C"/>
    <property type="match status" value="1"/>
</dbReference>
<gene>
    <name evidence="2" type="primary">murT</name>
    <name evidence="5" type="ORF">JZ786_09585</name>
</gene>
<feature type="binding site" evidence="2">
    <location>
        <position position="245"/>
    </location>
    <ligand>
        <name>Zn(2+)</name>
        <dbReference type="ChEBI" id="CHEBI:29105"/>
    </ligand>
</feature>
<dbReference type="GO" id="GO:0009252">
    <property type="term" value="P:peptidoglycan biosynthetic process"/>
    <property type="evidence" value="ECO:0007669"/>
    <property type="project" value="UniProtKB-UniRule"/>
</dbReference>
<dbReference type="PANTHER" id="PTHR23135:SF7">
    <property type="entry name" value="LIPID II ISOGLUTAMINYL SYNTHASE (GLUTAMINE-HYDROLYZING) SUBUNIT MURT"/>
    <property type="match status" value="1"/>
</dbReference>
<accession>A0A9X7Z7J0</accession>
<keyword evidence="2" id="KW-0436">Ligase</keyword>
<dbReference type="HAMAP" id="MF_02214">
    <property type="entry name" value="Lipid_II_synth_MurT"/>
    <property type="match status" value="1"/>
</dbReference>
<keyword evidence="2" id="KW-0573">Peptidoglycan synthesis</keyword>
<organism evidence="5 6">
    <name type="scientific">Alicyclobacillus mengziensis</name>
    <dbReference type="NCBI Taxonomy" id="2931921"/>
    <lineage>
        <taxon>Bacteria</taxon>
        <taxon>Bacillati</taxon>
        <taxon>Bacillota</taxon>
        <taxon>Bacilli</taxon>
        <taxon>Bacillales</taxon>
        <taxon>Alicyclobacillaceae</taxon>
        <taxon>Alicyclobacillus</taxon>
    </lineage>
</organism>
<feature type="binding site" evidence="2">
    <location>
        <position position="248"/>
    </location>
    <ligand>
        <name>Zn(2+)</name>
        <dbReference type="ChEBI" id="CHEBI:29105"/>
    </ligand>
</feature>
<evidence type="ECO:0000256" key="2">
    <source>
        <dbReference type="HAMAP-Rule" id="MF_02214"/>
    </source>
</evidence>
<dbReference type="Pfam" id="PF08245">
    <property type="entry name" value="Mur_ligase_M"/>
    <property type="match status" value="1"/>
</dbReference>
<comment type="function">
    <text evidence="2">The lipid II isoglutaminyl synthase complex catalyzes the formation of alpha-D-isoglutamine in the cell wall lipid II stem peptide. The MurT subunit catalyzes the ATP-dependent amidation of D-glutamate residue of lipid II, converting it to an isoglutamine residue.</text>
</comment>
<sequence length="498" mass="54300">MLVHKKTLLCKTRNLPYSIIDATACPTTCVSFGVLELTSLRLPAIWLGKLSLIALRLAGRGATSFPGKIALKVYPQLLARLGQRLERCVVVTGTNGKTTTSSLLAGILGTDEPMIHNREGANLPQGLTTALLQHTSWFGRLRRQTALFEIDEATLPLVTARLPVKVLVVTNVFRDQLDRYGELDTTVSKLLEGITQTEAVIVVNGDDPLARHVGLHSGRRVSYYGLSPRHATMGHHNQMRDGAFCLECGQELTYDAFFYGQLGVYRCENCGFERTEPDFEGAWHGNALVVKEGRLPSVEYRLPTRGLYNIYNTLAAISAARISGIDASGIARGLATYEAPLGRMQGFATNPPATLNLIKNPTGCDTVVQAILSEPGRKVVCLAINDLAADGKDVSWLWDADFERLAASPDVLACVTTGLRAEDMALRMKYAGYKTPQIVMSPELSNGLELAFEKAGELGEDVNLYVLSTYTALYDTANWLEKKVTAGAKTPTYRTSVS</sequence>
<dbReference type="GO" id="GO:0008360">
    <property type="term" value="P:regulation of cell shape"/>
    <property type="evidence" value="ECO:0007669"/>
    <property type="project" value="UniProtKB-KW"/>
</dbReference>
<evidence type="ECO:0000256" key="1">
    <source>
        <dbReference type="ARBA" id="ARBA00004752"/>
    </source>
</evidence>
<dbReference type="InterPro" id="IPR013564">
    <property type="entry name" value="MurT_C"/>
</dbReference>
<comment type="pathway">
    <text evidence="1 2">Cell wall biogenesis; peptidoglycan biosynthesis.</text>
</comment>
<feature type="domain" description="Mur ligase central" evidence="3">
    <location>
        <begin position="91"/>
        <end position="320"/>
    </location>
</feature>
<dbReference type="GO" id="GO:0008270">
    <property type="term" value="F:zinc ion binding"/>
    <property type="evidence" value="ECO:0007669"/>
    <property type="project" value="UniProtKB-UniRule"/>
</dbReference>
<dbReference type="InterPro" id="IPR013221">
    <property type="entry name" value="Mur_ligase_cen"/>
</dbReference>
<evidence type="ECO:0000313" key="5">
    <source>
        <dbReference type="EMBL" id="QSO49144.1"/>
    </source>
</evidence>
<feature type="binding site" evidence="2">
    <location>
        <position position="267"/>
    </location>
    <ligand>
        <name>Zn(2+)</name>
        <dbReference type="ChEBI" id="CHEBI:29105"/>
    </ligand>
</feature>
<keyword evidence="2" id="KW-0133">Cell shape</keyword>
<dbReference type="GO" id="GO:0016881">
    <property type="term" value="F:acid-amino acid ligase activity"/>
    <property type="evidence" value="ECO:0007669"/>
    <property type="project" value="InterPro"/>
</dbReference>
<evidence type="ECO:0000259" key="3">
    <source>
        <dbReference type="Pfam" id="PF08245"/>
    </source>
</evidence>
<comment type="catalytic activity">
    <reaction evidence="2">
        <text>beta-D-GlcNAc-(1-&gt;4)-Mur2Ac(oyl-L-Ala-gamma-D-Glu-L-Lys-D-Ala-D-Ala)-di-trans,octa-cis-undecaprenyl diphosphate + L-glutamine + ATP + H2O = beta-D-GlcNAc-(1-&gt;4)-Mur2Ac(oyl-L-Ala-D-isoglutaminyl-L-Lys-D-Ala-D-Ala)-di-trans,octa-cis-undecaprenyl diphosphate + L-glutamate + ADP + phosphate + H(+)</text>
        <dbReference type="Rhea" id="RHEA:57928"/>
        <dbReference type="ChEBI" id="CHEBI:15377"/>
        <dbReference type="ChEBI" id="CHEBI:15378"/>
        <dbReference type="ChEBI" id="CHEBI:29985"/>
        <dbReference type="ChEBI" id="CHEBI:30616"/>
        <dbReference type="ChEBI" id="CHEBI:43474"/>
        <dbReference type="ChEBI" id="CHEBI:58359"/>
        <dbReference type="ChEBI" id="CHEBI:60033"/>
        <dbReference type="ChEBI" id="CHEBI:62233"/>
        <dbReference type="ChEBI" id="CHEBI:456216"/>
        <dbReference type="EC" id="6.3.5.13"/>
    </reaction>
</comment>
<keyword evidence="2" id="KW-0067">ATP-binding</keyword>
<dbReference type="Proteomes" id="UP000663505">
    <property type="component" value="Chromosome"/>
</dbReference>
<keyword evidence="2" id="KW-0961">Cell wall biogenesis/degradation</keyword>
<feature type="domain" description="Lipid II isoglutaminyl synthase (glutamine-hydrolyzing) subunit MurT C-terminal" evidence="4">
    <location>
        <begin position="357"/>
        <end position="473"/>
    </location>
</feature>
<reference evidence="5 6" key="1">
    <citation type="submission" date="2021-02" db="EMBL/GenBank/DDBJ databases">
        <title>Alicyclobacillus curvatus sp. nov. and Alicyclobacillus mengziensis sp. nov., two acidophilic bacteria isolated from acid mine drainage.</title>
        <authorList>
            <person name="Huang Y."/>
        </authorList>
    </citation>
    <scope>NUCLEOTIDE SEQUENCE [LARGE SCALE GENOMIC DNA]</scope>
    <source>
        <strain evidence="5 6">S30H14</strain>
    </source>
</reference>
<evidence type="ECO:0000313" key="6">
    <source>
        <dbReference type="Proteomes" id="UP000663505"/>
    </source>
</evidence>